<sequence>MHYVSAEVAKASSTIETNCGPSRQTGCKWLGQVGYDPLIPPATAVEDGEGGLRNSTPELESGLSWQVTRPMKPIPDVTAPDTWVA</sequence>
<comment type="caution">
    <text evidence="2">The sequence shown here is derived from an EMBL/GenBank/DDBJ whole genome shotgun (WGS) entry which is preliminary data.</text>
</comment>
<evidence type="ECO:0000256" key="1">
    <source>
        <dbReference type="SAM" id="MobiDB-lite"/>
    </source>
</evidence>
<evidence type="ECO:0000313" key="2">
    <source>
        <dbReference type="EMBL" id="GAA4026479.1"/>
    </source>
</evidence>
<protein>
    <submittedName>
        <fullName evidence="2">Uncharacterized protein</fullName>
    </submittedName>
</protein>
<feature type="compositionally biased region" description="Polar residues" evidence="1">
    <location>
        <begin position="53"/>
        <end position="63"/>
    </location>
</feature>
<dbReference type="EMBL" id="BAAAZE010000009">
    <property type="protein sequence ID" value="GAA4026479.1"/>
    <property type="molecule type" value="Genomic_DNA"/>
</dbReference>
<reference evidence="3" key="1">
    <citation type="journal article" date="2019" name="Int. J. Syst. Evol. Microbiol.">
        <title>The Global Catalogue of Microorganisms (GCM) 10K type strain sequencing project: providing services to taxonomists for standard genome sequencing and annotation.</title>
        <authorList>
            <consortium name="The Broad Institute Genomics Platform"/>
            <consortium name="The Broad Institute Genome Sequencing Center for Infectious Disease"/>
            <person name="Wu L."/>
            <person name="Ma J."/>
        </authorList>
    </citation>
    <scope>NUCLEOTIDE SEQUENCE [LARGE SCALE GENOMIC DNA]</scope>
    <source>
        <strain evidence="3">JCM 16673</strain>
    </source>
</reference>
<feature type="compositionally biased region" description="Polar residues" evidence="1">
    <location>
        <begin position="11"/>
        <end position="23"/>
    </location>
</feature>
<feature type="region of interest" description="Disordered" evidence="1">
    <location>
        <begin position="42"/>
        <end position="63"/>
    </location>
</feature>
<keyword evidence="3" id="KW-1185">Reference proteome</keyword>
<evidence type="ECO:0000313" key="3">
    <source>
        <dbReference type="Proteomes" id="UP001501353"/>
    </source>
</evidence>
<feature type="region of interest" description="Disordered" evidence="1">
    <location>
        <begin position="1"/>
        <end position="23"/>
    </location>
</feature>
<accession>A0ABP7THR2</accession>
<organism evidence="2 3">
    <name type="scientific">Actimicrobium antarcticum</name>
    <dbReference type="NCBI Taxonomy" id="1051899"/>
    <lineage>
        <taxon>Bacteria</taxon>
        <taxon>Pseudomonadati</taxon>
        <taxon>Pseudomonadota</taxon>
        <taxon>Betaproteobacteria</taxon>
        <taxon>Burkholderiales</taxon>
        <taxon>Oxalobacteraceae</taxon>
        <taxon>Actimicrobium</taxon>
    </lineage>
</organism>
<proteinExistence type="predicted"/>
<gene>
    <name evidence="2" type="ORF">GCM10022212_25560</name>
</gene>
<dbReference type="Proteomes" id="UP001501353">
    <property type="component" value="Unassembled WGS sequence"/>
</dbReference>
<name>A0ABP7THR2_9BURK</name>